<feature type="compositionally biased region" description="Basic residues" evidence="1">
    <location>
        <begin position="225"/>
        <end position="238"/>
    </location>
</feature>
<organism evidence="2 3">
    <name type="scientific">Dorcoceras hygrometricum</name>
    <dbReference type="NCBI Taxonomy" id="472368"/>
    <lineage>
        <taxon>Eukaryota</taxon>
        <taxon>Viridiplantae</taxon>
        <taxon>Streptophyta</taxon>
        <taxon>Embryophyta</taxon>
        <taxon>Tracheophyta</taxon>
        <taxon>Spermatophyta</taxon>
        <taxon>Magnoliopsida</taxon>
        <taxon>eudicotyledons</taxon>
        <taxon>Gunneridae</taxon>
        <taxon>Pentapetalae</taxon>
        <taxon>asterids</taxon>
        <taxon>lamiids</taxon>
        <taxon>Lamiales</taxon>
        <taxon>Gesneriaceae</taxon>
        <taxon>Didymocarpoideae</taxon>
        <taxon>Trichosporeae</taxon>
        <taxon>Loxocarpinae</taxon>
        <taxon>Dorcoceras</taxon>
    </lineage>
</organism>
<dbReference type="EMBL" id="KQ997053">
    <property type="protein sequence ID" value="KZV44329.1"/>
    <property type="molecule type" value="Genomic_DNA"/>
</dbReference>
<evidence type="ECO:0000313" key="2">
    <source>
        <dbReference type="EMBL" id="KZV44329.1"/>
    </source>
</evidence>
<accession>A0A2Z7CI45</accession>
<feature type="region of interest" description="Disordered" evidence="1">
    <location>
        <begin position="225"/>
        <end position="298"/>
    </location>
</feature>
<dbReference type="OrthoDB" id="1839257at2759"/>
<evidence type="ECO:0008006" key="4">
    <source>
        <dbReference type="Google" id="ProtNLM"/>
    </source>
</evidence>
<dbReference type="Proteomes" id="UP000250235">
    <property type="component" value="Unassembled WGS sequence"/>
</dbReference>
<name>A0A2Z7CI45_9LAMI</name>
<reference evidence="2 3" key="1">
    <citation type="journal article" date="2015" name="Proc. Natl. Acad. Sci. U.S.A.">
        <title>The resurrection genome of Boea hygrometrica: A blueprint for survival of dehydration.</title>
        <authorList>
            <person name="Xiao L."/>
            <person name="Yang G."/>
            <person name="Zhang L."/>
            <person name="Yang X."/>
            <person name="Zhao S."/>
            <person name="Ji Z."/>
            <person name="Zhou Q."/>
            <person name="Hu M."/>
            <person name="Wang Y."/>
            <person name="Chen M."/>
            <person name="Xu Y."/>
            <person name="Jin H."/>
            <person name="Xiao X."/>
            <person name="Hu G."/>
            <person name="Bao F."/>
            <person name="Hu Y."/>
            <person name="Wan P."/>
            <person name="Li L."/>
            <person name="Deng X."/>
            <person name="Kuang T."/>
            <person name="Xiang C."/>
            <person name="Zhu J.K."/>
            <person name="Oliver M.J."/>
            <person name="He Y."/>
        </authorList>
    </citation>
    <scope>NUCLEOTIDE SEQUENCE [LARGE SCALE GENOMIC DNA]</scope>
    <source>
        <strain evidence="3">cv. XS01</strain>
    </source>
</reference>
<gene>
    <name evidence="2" type="ORF">F511_18131</name>
</gene>
<dbReference type="AlphaFoldDB" id="A0A2Z7CI45"/>
<evidence type="ECO:0000313" key="3">
    <source>
        <dbReference type="Proteomes" id="UP000250235"/>
    </source>
</evidence>
<proteinExistence type="predicted"/>
<evidence type="ECO:0000256" key="1">
    <source>
        <dbReference type="SAM" id="MobiDB-lite"/>
    </source>
</evidence>
<sequence length="461" mass="50876">MVQMFETLITTGLKEFLGCPTVFYEAALTEFFANISVREDGMVVNTIGDTAIEISQEMFAAAFELPTVGLIDLTDVPKNFVFDARSLFSDSNEQVSMSCLKKAMKFQYRLLHDILEKTIYVKVGSFDSVTRDRFLLMTAITFDVKINWSSLLFGVFKEMVTPGSRQAKGYAIQICVLLRNVPGLELGESNAFPVPRVLNEKTVRRFVSINERIGVEEVTDAPRAKKTPVKKTVPKKRQATGDAGVGQVMKKKRTTKGKPVATKRISVEKQVDDCSTAEPPVEERATDVQGTSADVPVPSLPAADPDAIIEQIVTQLDTAAATQGDDQHASLATDSVPWFDLPFDIARRDAEGFLSSDTDEEFIADSLFPECARQEGQTQDDIQLLRLNELKKSVMAHDIKAGTESLDVRNKLSALDAKVLLLDGQIAAIRNEQMPVMEAERVTPVSLISLLGSVSHYERSE</sequence>
<protein>
    <recommendedName>
        <fullName evidence="4">Dystroglycan-like</fullName>
    </recommendedName>
</protein>
<keyword evidence="3" id="KW-1185">Reference proteome</keyword>